<sequence length="485" mass="54651">MRKYISENGLTIYKAASLAGVNRTTLQKVLSDERNASEELIQKLLSVLKLSPAEKAELKELFAIQLMGEDIYLQRQYIKKSIESMAGLDSWFSGISGTVGTLSLLPDAESALLQDSALICGLSAVRQLLFTCASHMRRRGPGELLLYAPGNLPALKALLLSELSPADSAQPLELRHITPMIKVPAAEATPLTNLDILFHILPFTVSRHFRYRVYCFYSHELLPEPVQHAFPYYMVSGSMVILLSCDGQTALCLRRPEIVSHFRNLFLDSLGKTTSMMLSQTSPTTILRDMLDRDLSPGSLHTLEWQPCLSTFLTEDMVEKYVRPDLPGRDEIIRLGCARVRQLSSMENHSCIFSRSGMEDFAQTGVISDIPSQYAMPLEIPDRIRILKSMYCACEEDLEFLRLTNPITFRLSRYFFAALRGDDSLTFCGVDAANSTFNYIEITEPSFLEAFRDFYQYLPESGLICSKEETLKAIEESIRLLEEIL</sequence>
<dbReference type="InterPro" id="IPR001387">
    <property type="entry name" value="Cro/C1-type_HTH"/>
</dbReference>
<dbReference type="SUPFAM" id="SSF47413">
    <property type="entry name" value="lambda repressor-like DNA-binding domains"/>
    <property type="match status" value="1"/>
</dbReference>
<dbReference type="AlphaFoldDB" id="A0A9D1W5F8"/>
<dbReference type="EMBL" id="DXEU01000149">
    <property type="protein sequence ID" value="HIX52818.1"/>
    <property type="molecule type" value="Genomic_DNA"/>
</dbReference>
<protein>
    <submittedName>
        <fullName evidence="2">Helix-turn-helix domain-containing protein</fullName>
    </submittedName>
</protein>
<gene>
    <name evidence="2" type="ORF">IAA28_08430</name>
</gene>
<dbReference type="InterPro" id="IPR010982">
    <property type="entry name" value="Lambda_DNA-bd_dom_sf"/>
</dbReference>
<dbReference type="GO" id="GO:0003677">
    <property type="term" value="F:DNA binding"/>
    <property type="evidence" value="ECO:0007669"/>
    <property type="project" value="InterPro"/>
</dbReference>
<evidence type="ECO:0000313" key="3">
    <source>
        <dbReference type="Proteomes" id="UP000886780"/>
    </source>
</evidence>
<proteinExistence type="predicted"/>
<dbReference type="Proteomes" id="UP000886780">
    <property type="component" value="Unassembled WGS sequence"/>
</dbReference>
<dbReference type="Pfam" id="PF01381">
    <property type="entry name" value="HTH_3"/>
    <property type="match status" value="1"/>
</dbReference>
<dbReference type="PROSITE" id="PS50943">
    <property type="entry name" value="HTH_CROC1"/>
    <property type="match status" value="1"/>
</dbReference>
<organism evidence="2 3">
    <name type="scientific">Candidatus Lachnoclostridium stercoripullorum</name>
    <dbReference type="NCBI Taxonomy" id="2838635"/>
    <lineage>
        <taxon>Bacteria</taxon>
        <taxon>Bacillati</taxon>
        <taxon>Bacillota</taxon>
        <taxon>Clostridia</taxon>
        <taxon>Lachnospirales</taxon>
        <taxon>Lachnospiraceae</taxon>
    </lineage>
</organism>
<reference evidence="2" key="1">
    <citation type="journal article" date="2021" name="PeerJ">
        <title>Extensive microbial diversity within the chicken gut microbiome revealed by metagenomics and culture.</title>
        <authorList>
            <person name="Gilroy R."/>
            <person name="Ravi A."/>
            <person name="Getino M."/>
            <person name="Pursley I."/>
            <person name="Horton D.L."/>
            <person name="Alikhan N.F."/>
            <person name="Baker D."/>
            <person name="Gharbi K."/>
            <person name="Hall N."/>
            <person name="Watson M."/>
            <person name="Adriaenssens E.M."/>
            <person name="Foster-Nyarko E."/>
            <person name="Jarju S."/>
            <person name="Secka A."/>
            <person name="Antonio M."/>
            <person name="Oren A."/>
            <person name="Chaudhuri R.R."/>
            <person name="La Ragione R."/>
            <person name="Hildebrand F."/>
            <person name="Pallen M.J."/>
        </authorList>
    </citation>
    <scope>NUCLEOTIDE SEQUENCE</scope>
    <source>
        <strain evidence="2">ChiGjej4B4-12881</strain>
    </source>
</reference>
<dbReference type="Gene3D" id="1.10.260.40">
    <property type="entry name" value="lambda repressor-like DNA-binding domains"/>
    <property type="match status" value="1"/>
</dbReference>
<feature type="domain" description="HTH cro/C1-type" evidence="1">
    <location>
        <begin position="1"/>
        <end position="55"/>
    </location>
</feature>
<evidence type="ECO:0000313" key="2">
    <source>
        <dbReference type="EMBL" id="HIX52818.1"/>
    </source>
</evidence>
<reference evidence="2" key="2">
    <citation type="submission" date="2021-04" db="EMBL/GenBank/DDBJ databases">
        <authorList>
            <person name="Gilroy R."/>
        </authorList>
    </citation>
    <scope>NUCLEOTIDE SEQUENCE</scope>
    <source>
        <strain evidence="2">ChiGjej4B4-12881</strain>
    </source>
</reference>
<accession>A0A9D1W5F8</accession>
<comment type="caution">
    <text evidence="2">The sequence shown here is derived from an EMBL/GenBank/DDBJ whole genome shotgun (WGS) entry which is preliminary data.</text>
</comment>
<dbReference type="SMART" id="SM00530">
    <property type="entry name" value="HTH_XRE"/>
    <property type="match status" value="1"/>
</dbReference>
<dbReference type="CDD" id="cd00093">
    <property type="entry name" value="HTH_XRE"/>
    <property type="match status" value="1"/>
</dbReference>
<evidence type="ECO:0000259" key="1">
    <source>
        <dbReference type="PROSITE" id="PS50943"/>
    </source>
</evidence>
<name>A0A9D1W5F8_9FIRM</name>